<dbReference type="GO" id="GO:0009380">
    <property type="term" value="C:excinuclease repair complex"/>
    <property type="evidence" value="ECO:0007669"/>
    <property type="project" value="TreeGrafter"/>
</dbReference>
<dbReference type="InterPro" id="IPR047296">
    <property type="entry name" value="GIY-YIG_UvrC_Cho"/>
</dbReference>
<dbReference type="CDD" id="cd10434">
    <property type="entry name" value="GIY-YIG_UvrC_Cho"/>
    <property type="match status" value="1"/>
</dbReference>
<keyword evidence="1" id="KW-0227">DNA damage</keyword>
<keyword evidence="6" id="KW-0742">SOS response</keyword>
<keyword evidence="5" id="KW-0234">DNA repair</keyword>
<keyword evidence="11" id="KW-0255">Endonuclease</keyword>
<evidence type="ECO:0000256" key="5">
    <source>
        <dbReference type="ARBA" id="ARBA00023204"/>
    </source>
</evidence>
<dbReference type="GO" id="GO:0006289">
    <property type="term" value="P:nucleotide-excision repair"/>
    <property type="evidence" value="ECO:0007669"/>
    <property type="project" value="InterPro"/>
</dbReference>
<evidence type="ECO:0000256" key="2">
    <source>
        <dbReference type="ARBA" id="ARBA00022769"/>
    </source>
</evidence>
<dbReference type="PANTHER" id="PTHR30562">
    <property type="entry name" value="UVRC/OXIDOREDUCTASE"/>
    <property type="match status" value="1"/>
</dbReference>
<evidence type="ECO:0000256" key="3">
    <source>
        <dbReference type="ARBA" id="ARBA00022801"/>
    </source>
</evidence>
<evidence type="ECO:0000256" key="6">
    <source>
        <dbReference type="ARBA" id="ARBA00023236"/>
    </source>
</evidence>
<evidence type="ECO:0000259" key="10">
    <source>
        <dbReference type="PROSITE" id="PS50164"/>
    </source>
</evidence>
<reference evidence="11 12" key="1">
    <citation type="submission" date="2018-09" db="EMBL/GenBank/DDBJ databases">
        <authorList>
            <person name="Zhu H."/>
        </authorList>
    </citation>
    <scope>NUCLEOTIDE SEQUENCE [LARGE SCALE GENOMIC DNA]</scope>
    <source>
        <strain evidence="11 12">K2R10-39</strain>
    </source>
</reference>
<dbReference type="SMART" id="SM00465">
    <property type="entry name" value="GIYc"/>
    <property type="match status" value="1"/>
</dbReference>
<dbReference type="SUPFAM" id="SSF82771">
    <property type="entry name" value="GIY-YIG endonuclease"/>
    <property type="match status" value="1"/>
</dbReference>
<evidence type="ECO:0000313" key="11">
    <source>
        <dbReference type="EMBL" id="RJG06923.1"/>
    </source>
</evidence>
<evidence type="ECO:0000313" key="12">
    <source>
        <dbReference type="Proteomes" id="UP000285190"/>
    </source>
</evidence>
<feature type="domain" description="GIY-YIG" evidence="10">
    <location>
        <begin position="25"/>
        <end position="99"/>
    </location>
</feature>
<proteinExistence type="predicted"/>
<dbReference type="Proteomes" id="UP000285190">
    <property type="component" value="Unassembled WGS sequence"/>
</dbReference>
<dbReference type="InterPro" id="IPR035901">
    <property type="entry name" value="GIY-YIG_endonuc_sf"/>
</dbReference>
<dbReference type="EMBL" id="QYUN01000002">
    <property type="protein sequence ID" value="RJG06923.1"/>
    <property type="molecule type" value="Genomic_DNA"/>
</dbReference>
<accession>A0A418X3A0</accession>
<dbReference type="InterPro" id="IPR050066">
    <property type="entry name" value="UvrABC_protein_C"/>
</dbReference>
<dbReference type="GO" id="GO:0009432">
    <property type="term" value="P:SOS response"/>
    <property type="evidence" value="ECO:0007669"/>
    <property type="project" value="UniProtKB-KW"/>
</dbReference>
<dbReference type="GO" id="GO:0016787">
    <property type="term" value="F:hydrolase activity"/>
    <property type="evidence" value="ECO:0007669"/>
    <property type="project" value="UniProtKB-KW"/>
</dbReference>
<protein>
    <recommendedName>
        <fullName evidence="7">Excinuclease cho</fullName>
    </recommendedName>
    <alternativeName>
        <fullName evidence="9">Endonuclease cho</fullName>
    </alternativeName>
    <alternativeName>
        <fullName evidence="8">UvrC homolog protein</fullName>
    </alternativeName>
</protein>
<gene>
    <name evidence="11" type="ORF">D3870_13770</name>
</gene>
<sequence>MRPNPADNFEYPAHIDRASLDALPGGSGVYLFRDRHGVPVYIGKSVNIRSRVLSHLRTPEEEAMLRDSCRVDYMRTAGEIGALLLESQLIKQLQPAWNVRLKEIAEAFALKLEEGAARPRIVGSGEEDFDDRHSVYGLFTSRNAADEGLRALARRHGLCPALLGLETAVRGRACFAHQLGRCRGACIGSESAQAHLTRLRAALEELQSLVWPHAGRIGIVEQDEGWRQVHVIDRWCYLGTLEGRRTKLKRAAKHFIDIDTYRILARPLLLGELRIVALDA</sequence>
<evidence type="ECO:0000256" key="4">
    <source>
        <dbReference type="ARBA" id="ARBA00022881"/>
    </source>
</evidence>
<dbReference type="GO" id="GO:0004519">
    <property type="term" value="F:endonuclease activity"/>
    <property type="evidence" value="ECO:0007669"/>
    <property type="project" value="UniProtKB-KW"/>
</dbReference>
<dbReference type="PROSITE" id="PS50164">
    <property type="entry name" value="GIY_YIG"/>
    <property type="match status" value="1"/>
</dbReference>
<name>A0A418X3A0_9BURK</name>
<keyword evidence="12" id="KW-1185">Reference proteome</keyword>
<evidence type="ECO:0000256" key="9">
    <source>
        <dbReference type="ARBA" id="ARBA00042732"/>
    </source>
</evidence>
<comment type="caution">
    <text evidence="11">The sequence shown here is derived from an EMBL/GenBank/DDBJ whole genome shotgun (WGS) entry which is preliminary data.</text>
</comment>
<keyword evidence="2" id="KW-0228">DNA excision</keyword>
<dbReference type="InterPro" id="IPR000305">
    <property type="entry name" value="GIY-YIG_endonuc"/>
</dbReference>
<keyword evidence="3" id="KW-0378">Hydrolase</keyword>
<keyword evidence="4" id="KW-0267">Excision nuclease</keyword>
<dbReference type="OrthoDB" id="9803913at2"/>
<evidence type="ECO:0000256" key="7">
    <source>
        <dbReference type="ARBA" id="ARBA00040756"/>
    </source>
</evidence>
<organism evidence="11 12">
    <name type="scientific">Noviherbaspirillum cavernae</name>
    <dbReference type="NCBI Taxonomy" id="2320862"/>
    <lineage>
        <taxon>Bacteria</taxon>
        <taxon>Pseudomonadati</taxon>
        <taxon>Pseudomonadota</taxon>
        <taxon>Betaproteobacteria</taxon>
        <taxon>Burkholderiales</taxon>
        <taxon>Oxalobacteraceae</taxon>
        <taxon>Noviherbaspirillum</taxon>
    </lineage>
</organism>
<dbReference type="AlphaFoldDB" id="A0A418X3A0"/>
<keyword evidence="11" id="KW-0540">Nuclease</keyword>
<dbReference type="Gene3D" id="3.40.1440.10">
    <property type="entry name" value="GIY-YIG endonuclease"/>
    <property type="match status" value="1"/>
</dbReference>
<dbReference type="PANTHER" id="PTHR30562:SF10">
    <property type="entry name" value="EXCINUCLEASE CHO"/>
    <property type="match status" value="1"/>
</dbReference>
<evidence type="ECO:0000256" key="8">
    <source>
        <dbReference type="ARBA" id="ARBA00042138"/>
    </source>
</evidence>
<evidence type="ECO:0000256" key="1">
    <source>
        <dbReference type="ARBA" id="ARBA00022763"/>
    </source>
</evidence>